<organism evidence="2 3">
    <name type="scientific">Theobroma cacao</name>
    <name type="common">Cacao</name>
    <name type="synonym">Cocoa</name>
    <dbReference type="NCBI Taxonomy" id="3641"/>
    <lineage>
        <taxon>Eukaryota</taxon>
        <taxon>Viridiplantae</taxon>
        <taxon>Streptophyta</taxon>
        <taxon>Embryophyta</taxon>
        <taxon>Tracheophyta</taxon>
        <taxon>Spermatophyta</taxon>
        <taxon>Magnoliopsida</taxon>
        <taxon>eudicotyledons</taxon>
        <taxon>Gunneridae</taxon>
        <taxon>Pentapetalae</taxon>
        <taxon>rosids</taxon>
        <taxon>malvids</taxon>
        <taxon>Malvales</taxon>
        <taxon>Malvaceae</taxon>
        <taxon>Byttnerioideae</taxon>
        <taxon>Theobroma</taxon>
    </lineage>
</organism>
<evidence type="ECO:0000313" key="3">
    <source>
        <dbReference type="Proteomes" id="UP000026915"/>
    </source>
</evidence>
<name>A0A061F049_THECC</name>
<dbReference type="InParanoid" id="A0A061F049"/>
<dbReference type="InterPro" id="IPR036047">
    <property type="entry name" value="F-box-like_dom_sf"/>
</dbReference>
<gene>
    <name evidence="2" type="ORF">TCM_025442</name>
</gene>
<protein>
    <recommendedName>
        <fullName evidence="1">KIB1-4 beta-propeller domain-containing protein</fullName>
    </recommendedName>
</protein>
<dbReference type="AlphaFoldDB" id="A0A061F049"/>
<reference evidence="2 3" key="1">
    <citation type="journal article" date="2013" name="Genome Biol.">
        <title>The genome sequence of the most widely cultivated cacao type and its use to identify candidate genes regulating pod color.</title>
        <authorList>
            <person name="Motamayor J.C."/>
            <person name="Mockaitis K."/>
            <person name="Schmutz J."/>
            <person name="Haiminen N."/>
            <person name="Iii D.L."/>
            <person name="Cornejo O."/>
            <person name="Findley S.D."/>
            <person name="Zheng P."/>
            <person name="Utro F."/>
            <person name="Royaert S."/>
            <person name="Saski C."/>
            <person name="Jenkins J."/>
            <person name="Podicheti R."/>
            <person name="Zhao M."/>
            <person name="Scheffler B.E."/>
            <person name="Stack J.C."/>
            <person name="Feltus F.A."/>
            <person name="Mustiga G.M."/>
            <person name="Amores F."/>
            <person name="Phillips W."/>
            <person name="Marelli J.P."/>
            <person name="May G.D."/>
            <person name="Shapiro H."/>
            <person name="Ma J."/>
            <person name="Bustamante C.D."/>
            <person name="Schnell R.J."/>
            <person name="Main D."/>
            <person name="Gilbert D."/>
            <person name="Parida L."/>
            <person name="Kuhn D.N."/>
        </authorList>
    </citation>
    <scope>NUCLEOTIDE SEQUENCE [LARGE SCALE GENOMIC DNA]</scope>
    <source>
        <strain evidence="3">cv. Matina 1-6</strain>
    </source>
</reference>
<keyword evidence="3" id="KW-1185">Reference proteome</keyword>
<dbReference type="PANTHER" id="PTHR40891">
    <property type="entry name" value="DUF295 DOMAIN-CONTAINING PROTEIN"/>
    <property type="match status" value="1"/>
</dbReference>
<proteinExistence type="predicted"/>
<dbReference type="Gramene" id="EOY10057">
    <property type="protein sequence ID" value="EOY10057"/>
    <property type="gene ID" value="TCM_025442"/>
</dbReference>
<dbReference type="Proteomes" id="UP000026915">
    <property type="component" value="Chromosome 5"/>
</dbReference>
<sequence>MIHPDCFLLNLASMETIQLPPLNLDMAVGILTTPPSDPNCRILFIDGNDDLIICSPGDSEYSKQKMEDPVLTMTRFGGKTYCLTPPVYSLLTIELEGSSPRFTKLITVGNESKLFSFEQTAPYLLDFFGEMFLVCKCSSLKSSDWATNFGVFKFDFDAREWVEVKSIGNNAIFLTDYCYGTCYPVADHSMRRNSIYYTQPDDRNLYVYDLEYQSITTFLPFPNVSDRRSDHDCLPPELLSLISSNLYAGDNALFRAICKTWRSITIAPPLPLPLPSPFDHADSPFPWLFHIPKSNTGRGKFFHPIYNYTWEMDLPAQLVGAVIRFSKYGWLLMARDMVHPFLFHPLSKVIVDLPELPRA</sequence>
<dbReference type="InterPro" id="IPR005174">
    <property type="entry name" value="KIB1-4_b-propeller"/>
</dbReference>
<evidence type="ECO:0000259" key="1">
    <source>
        <dbReference type="Pfam" id="PF03478"/>
    </source>
</evidence>
<accession>A0A061F049</accession>
<dbReference type="PANTHER" id="PTHR40891:SF1">
    <property type="entry name" value="DUF295 DOMAIN-CONTAINING PROTEIN"/>
    <property type="match status" value="1"/>
</dbReference>
<feature type="domain" description="KIB1-4 beta-propeller" evidence="1">
    <location>
        <begin position="4"/>
        <end position="209"/>
    </location>
</feature>
<dbReference type="EMBL" id="CM001883">
    <property type="protein sequence ID" value="EOY10057.1"/>
    <property type="molecule type" value="Genomic_DNA"/>
</dbReference>
<evidence type="ECO:0000313" key="2">
    <source>
        <dbReference type="EMBL" id="EOY10057.1"/>
    </source>
</evidence>
<dbReference type="Pfam" id="PF03478">
    <property type="entry name" value="Beta-prop_KIB1-4"/>
    <property type="match status" value="1"/>
</dbReference>
<dbReference type="HOGENOM" id="CLU_772552_0_0_1"/>
<dbReference type="SUPFAM" id="SSF81383">
    <property type="entry name" value="F-box domain"/>
    <property type="match status" value="1"/>
</dbReference>
<dbReference type="eggNOG" id="ENOG502SSYC">
    <property type="taxonomic scope" value="Eukaryota"/>
</dbReference>